<keyword evidence="2" id="KW-1185">Reference proteome</keyword>
<dbReference type="RefSeq" id="WP_280733602.1">
    <property type="nucleotide sequence ID" value="NZ_CP120368.1"/>
</dbReference>
<reference evidence="1 2" key="1">
    <citation type="submission" date="2023-03" db="EMBL/GenBank/DDBJ databases">
        <authorList>
            <person name="Kaur S."/>
            <person name="Espinosa-Saiz D."/>
            <person name="Velazquez E."/>
            <person name="Menendez E."/>
            <person name="diCenzo G.C."/>
        </authorList>
    </citation>
    <scope>NUCLEOTIDE SEQUENCE [LARGE SCALE GENOMIC DNA]</scope>
    <source>
        <strain evidence="1 2">LMG 27395</strain>
    </source>
</reference>
<evidence type="ECO:0000313" key="2">
    <source>
        <dbReference type="Proteomes" id="UP001235547"/>
    </source>
</evidence>
<evidence type="ECO:0000313" key="1">
    <source>
        <dbReference type="EMBL" id="WEX82851.1"/>
    </source>
</evidence>
<dbReference type="Proteomes" id="UP001235547">
    <property type="component" value="Chromosome 1"/>
</dbReference>
<organism evidence="1 2">
    <name type="scientific">Sinorhizobium numidicum</name>
    <dbReference type="NCBI Taxonomy" id="680248"/>
    <lineage>
        <taxon>Bacteria</taxon>
        <taxon>Pseudomonadati</taxon>
        <taxon>Pseudomonadota</taxon>
        <taxon>Alphaproteobacteria</taxon>
        <taxon>Hyphomicrobiales</taxon>
        <taxon>Rhizobiaceae</taxon>
        <taxon>Sinorhizobium/Ensifer group</taxon>
        <taxon>Sinorhizobium</taxon>
    </lineage>
</organism>
<gene>
    <name evidence="1" type="ORF">PYH38_005188</name>
</gene>
<accession>A0ABY8CW36</accession>
<dbReference type="EMBL" id="CP120371">
    <property type="protein sequence ID" value="WEX82851.1"/>
    <property type="molecule type" value="Genomic_DNA"/>
</dbReference>
<sequence length="82" mass="9390">MCRILEKHGEGHLRLVVSTLAETKGNQGFINEYTAWATSDLLLACSEWIEEDASDWYRAWDSIPLGGLMWTCQEPYGIVKQR</sequence>
<proteinExistence type="predicted"/>
<protein>
    <submittedName>
        <fullName evidence="1">Uncharacterized protein</fullName>
    </submittedName>
</protein>
<name>A0ABY8CW36_9HYPH</name>